<comment type="caution">
    <text evidence="6">The sequence shown here is derived from an EMBL/GenBank/DDBJ whole genome shotgun (WGS) entry which is preliminary data.</text>
</comment>
<dbReference type="InterPro" id="IPR036388">
    <property type="entry name" value="WH-like_DNA-bd_sf"/>
</dbReference>
<reference evidence="6" key="1">
    <citation type="journal article" date="2012" name="J. Microbiol. Biotechnol.">
        <title>Ramlibacter ginsenosidimutans sp. nov., with ginsenoside-converting activity.</title>
        <authorList>
            <person name="Wang L."/>
            <person name="An D.S."/>
            <person name="Kim S.G."/>
            <person name="Jin F.X."/>
            <person name="Kim S.C."/>
            <person name="Lee S.T."/>
            <person name="Im W.T."/>
        </authorList>
    </citation>
    <scope>NUCLEOTIDE SEQUENCE</scope>
    <source>
        <strain evidence="6">KACC 17527</strain>
    </source>
</reference>
<reference evidence="6" key="2">
    <citation type="submission" date="2021-01" db="EMBL/GenBank/DDBJ databases">
        <authorList>
            <person name="Kang M."/>
        </authorList>
    </citation>
    <scope>NUCLEOTIDE SEQUENCE</scope>
    <source>
        <strain evidence="6">KACC 17527</strain>
    </source>
</reference>
<keyword evidence="2" id="KW-0805">Transcription regulation</keyword>
<feature type="domain" description="HTH lysR-type" evidence="5">
    <location>
        <begin position="1"/>
        <end position="58"/>
    </location>
</feature>
<dbReference type="PROSITE" id="PS50931">
    <property type="entry name" value="HTH_LYSR"/>
    <property type="match status" value="1"/>
</dbReference>
<dbReference type="RefSeq" id="WP_201167122.1">
    <property type="nucleotide sequence ID" value="NZ_JAEPWM010000002.1"/>
</dbReference>
<gene>
    <name evidence="6" type="ORF">JJB11_05955</name>
</gene>
<comment type="similarity">
    <text evidence="1">Belongs to the LysR transcriptional regulatory family.</text>
</comment>
<sequence>MELYQLRTFLAVAEEANLTRAAERVHTSAPAVSAQVKALEEELGVRLFDRTSRGMTLTSAGERVAAEARRTLAAAQGLRTTAAELRGASVGTVRMGAVSDPVGLRLGEVFVKLAERHPGLSMHLQQALSNAAIEQVRRGALDCAYVMSSLASDDELEVLRLAPIDVVPLLPPRWAQTGLPADNAELARRPWVGTAPHCGLRASLDTFFGEAGIEPAIAAVADTEAAIRGMVASGLGAGLVREDQARDAQRLGEAVIWPQWKAATWLCWIAAPAARQGPPVRTVREIVMEVWQQGA</sequence>
<proteinExistence type="inferred from homology"/>
<dbReference type="SUPFAM" id="SSF46785">
    <property type="entry name" value="Winged helix' DNA-binding domain"/>
    <property type="match status" value="1"/>
</dbReference>
<evidence type="ECO:0000256" key="1">
    <source>
        <dbReference type="ARBA" id="ARBA00009437"/>
    </source>
</evidence>
<dbReference type="Proteomes" id="UP000630528">
    <property type="component" value="Unassembled WGS sequence"/>
</dbReference>
<dbReference type="CDD" id="cd05466">
    <property type="entry name" value="PBP2_LTTR_substrate"/>
    <property type="match status" value="1"/>
</dbReference>
<dbReference type="InterPro" id="IPR000847">
    <property type="entry name" value="LysR_HTH_N"/>
</dbReference>
<dbReference type="InterPro" id="IPR005119">
    <property type="entry name" value="LysR_subst-bd"/>
</dbReference>
<dbReference type="GO" id="GO:0003700">
    <property type="term" value="F:DNA-binding transcription factor activity"/>
    <property type="evidence" value="ECO:0007669"/>
    <property type="project" value="InterPro"/>
</dbReference>
<evidence type="ECO:0000313" key="6">
    <source>
        <dbReference type="EMBL" id="MBK6005631.1"/>
    </source>
</evidence>
<dbReference type="FunFam" id="1.10.10.10:FF:000001">
    <property type="entry name" value="LysR family transcriptional regulator"/>
    <property type="match status" value="1"/>
</dbReference>
<name>A0A934WLJ2_9BURK</name>
<evidence type="ECO:0000313" key="7">
    <source>
        <dbReference type="Proteomes" id="UP000630528"/>
    </source>
</evidence>
<dbReference type="PRINTS" id="PR00039">
    <property type="entry name" value="HTHLYSR"/>
</dbReference>
<evidence type="ECO:0000256" key="4">
    <source>
        <dbReference type="ARBA" id="ARBA00023163"/>
    </source>
</evidence>
<dbReference type="Gene3D" id="3.40.190.290">
    <property type="match status" value="1"/>
</dbReference>
<dbReference type="PANTHER" id="PTHR30126">
    <property type="entry name" value="HTH-TYPE TRANSCRIPTIONAL REGULATOR"/>
    <property type="match status" value="1"/>
</dbReference>
<evidence type="ECO:0000256" key="3">
    <source>
        <dbReference type="ARBA" id="ARBA00023125"/>
    </source>
</evidence>
<evidence type="ECO:0000256" key="2">
    <source>
        <dbReference type="ARBA" id="ARBA00023015"/>
    </source>
</evidence>
<dbReference type="EMBL" id="JAEPWM010000002">
    <property type="protein sequence ID" value="MBK6005631.1"/>
    <property type="molecule type" value="Genomic_DNA"/>
</dbReference>
<keyword evidence="4" id="KW-0804">Transcription</keyword>
<keyword evidence="3" id="KW-0238">DNA-binding</keyword>
<evidence type="ECO:0000259" key="5">
    <source>
        <dbReference type="PROSITE" id="PS50931"/>
    </source>
</evidence>
<dbReference type="Pfam" id="PF00126">
    <property type="entry name" value="HTH_1"/>
    <property type="match status" value="1"/>
</dbReference>
<keyword evidence="7" id="KW-1185">Reference proteome</keyword>
<dbReference type="Gene3D" id="1.10.10.10">
    <property type="entry name" value="Winged helix-like DNA-binding domain superfamily/Winged helix DNA-binding domain"/>
    <property type="match status" value="1"/>
</dbReference>
<organism evidence="6 7">
    <name type="scientific">Ramlibacter ginsenosidimutans</name>
    <dbReference type="NCBI Taxonomy" id="502333"/>
    <lineage>
        <taxon>Bacteria</taxon>
        <taxon>Pseudomonadati</taxon>
        <taxon>Pseudomonadota</taxon>
        <taxon>Betaproteobacteria</taxon>
        <taxon>Burkholderiales</taxon>
        <taxon>Comamonadaceae</taxon>
        <taxon>Ramlibacter</taxon>
    </lineage>
</organism>
<dbReference type="SUPFAM" id="SSF53850">
    <property type="entry name" value="Periplasmic binding protein-like II"/>
    <property type="match status" value="1"/>
</dbReference>
<dbReference type="AlphaFoldDB" id="A0A934WLJ2"/>
<accession>A0A934WLJ2</accession>
<dbReference type="GO" id="GO:0000976">
    <property type="term" value="F:transcription cis-regulatory region binding"/>
    <property type="evidence" value="ECO:0007669"/>
    <property type="project" value="TreeGrafter"/>
</dbReference>
<dbReference type="PANTHER" id="PTHR30126:SF39">
    <property type="entry name" value="HTH-TYPE TRANSCRIPTIONAL REGULATOR CYSL"/>
    <property type="match status" value="1"/>
</dbReference>
<protein>
    <submittedName>
        <fullName evidence="6">LysR family transcriptional regulator</fullName>
    </submittedName>
</protein>
<dbReference type="Pfam" id="PF03466">
    <property type="entry name" value="LysR_substrate"/>
    <property type="match status" value="1"/>
</dbReference>
<dbReference type="InterPro" id="IPR036390">
    <property type="entry name" value="WH_DNA-bd_sf"/>
</dbReference>